<accession>A0ABR0D5E6</accession>
<evidence type="ECO:0000313" key="2">
    <source>
        <dbReference type="Proteomes" id="UP001291926"/>
    </source>
</evidence>
<proteinExistence type="predicted"/>
<dbReference type="Proteomes" id="UP001291926">
    <property type="component" value="Unassembled WGS sequence"/>
</dbReference>
<reference evidence="1 2" key="1">
    <citation type="journal article" date="2023" name="bioRxiv">
        <title>Genome report: Whole genome sequence and annotation of Penstemon davidsonii.</title>
        <authorList>
            <person name="Ostevik K.L."/>
            <person name="Alabady M."/>
            <person name="Zhang M."/>
            <person name="Rausher M.D."/>
        </authorList>
    </citation>
    <scope>NUCLEOTIDE SEQUENCE [LARGE SCALE GENOMIC DNA]</scope>
    <source>
        <strain evidence="1">DNT005</strain>
        <tissue evidence="1">Whole leaf</tissue>
    </source>
</reference>
<organism evidence="1 2">
    <name type="scientific">Penstemon davidsonii</name>
    <dbReference type="NCBI Taxonomy" id="160366"/>
    <lineage>
        <taxon>Eukaryota</taxon>
        <taxon>Viridiplantae</taxon>
        <taxon>Streptophyta</taxon>
        <taxon>Embryophyta</taxon>
        <taxon>Tracheophyta</taxon>
        <taxon>Spermatophyta</taxon>
        <taxon>Magnoliopsida</taxon>
        <taxon>eudicotyledons</taxon>
        <taxon>Gunneridae</taxon>
        <taxon>Pentapetalae</taxon>
        <taxon>asterids</taxon>
        <taxon>lamiids</taxon>
        <taxon>Lamiales</taxon>
        <taxon>Plantaginaceae</taxon>
        <taxon>Cheloneae</taxon>
        <taxon>Penstemon</taxon>
    </lineage>
</organism>
<dbReference type="EMBL" id="JAYDYQ010002534">
    <property type="protein sequence ID" value="KAK4483848.1"/>
    <property type="molecule type" value="Genomic_DNA"/>
</dbReference>
<comment type="caution">
    <text evidence="1">The sequence shown here is derived from an EMBL/GenBank/DDBJ whole genome shotgun (WGS) entry which is preliminary data.</text>
</comment>
<name>A0ABR0D5E6_9LAMI</name>
<sequence length="84" mass="9388">MEDLQSGYLPKFESLNSYAAESLAQKLFADESSRLHIPLGTRHYIVSDYEDEYSSIIACALTLLKDIATSTEDLVEEAKVETVN</sequence>
<gene>
    <name evidence="1" type="ORF">RD792_011055</name>
</gene>
<protein>
    <submittedName>
        <fullName evidence="1">Uncharacterized protein</fullName>
    </submittedName>
</protein>
<keyword evidence="2" id="KW-1185">Reference proteome</keyword>
<evidence type="ECO:0000313" key="1">
    <source>
        <dbReference type="EMBL" id="KAK4483848.1"/>
    </source>
</evidence>